<dbReference type="Pfam" id="PF00756">
    <property type="entry name" value="Esterase"/>
    <property type="match status" value="1"/>
</dbReference>
<accession>A0A6I4MXW5</accession>
<dbReference type="InterPro" id="IPR029058">
    <property type="entry name" value="AB_hydrolase_fold"/>
</dbReference>
<comment type="caution">
    <text evidence="2">The sequence shown here is derived from an EMBL/GenBank/DDBJ whole genome shotgun (WGS) entry which is preliminary data.</text>
</comment>
<name>A0A6I4MXW5_9ACTN</name>
<dbReference type="Gene3D" id="3.40.50.1820">
    <property type="entry name" value="alpha/beta hydrolase"/>
    <property type="match status" value="1"/>
</dbReference>
<evidence type="ECO:0000256" key="1">
    <source>
        <dbReference type="SAM" id="Phobius"/>
    </source>
</evidence>
<sequence>MQLTGTAFVVLVCLLAVAALAGTLWALPKITGRGPGAQAARGGLLVGCQLFITLALVTGMNAYFVFYNSWSDLLGRLDGPVAVHGAKAGQGALASGPLARTVSPLSVKQGLHDPERDGRLEQTTIRGARTGLQVQAFVYLPPQYFQPQFKTRRFPVALVLAGYPGDPRGIIERQAMVKLAAKDMRNGTIQPTVYVITRTMVAPPRDTECTDVPSGPQSLAFFAQDVPKALSATYRLAADEQGWGVMGQSTGGYCAVKLAMLHSDRFAAGASLGGYLHAIKDPTTGELYGGSAKVRNDNDLLWRVRHLPSPPTSVLLASSKVEKGYRQAQQFIQAAKPPLRVDTLFPDDGGHNFGTFTRLTPEIMQWMNGRLKAG</sequence>
<dbReference type="InterPro" id="IPR050583">
    <property type="entry name" value="Mycobacterial_A85_antigen"/>
</dbReference>
<keyword evidence="3" id="KW-1185">Reference proteome</keyword>
<dbReference type="PANTHER" id="PTHR48098">
    <property type="entry name" value="ENTEROCHELIN ESTERASE-RELATED"/>
    <property type="match status" value="1"/>
</dbReference>
<dbReference type="PANTHER" id="PTHR48098:SF1">
    <property type="entry name" value="DIACYLGLYCEROL ACYLTRANSFERASE_MYCOLYLTRANSFERASE AG85A"/>
    <property type="match status" value="1"/>
</dbReference>
<protein>
    <submittedName>
        <fullName evidence="2">Esterase</fullName>
    </submittedName>
</protein>
<evidence type="ECO:0000313" key="3">
    <source>
        <dbReference type="Proteomes" id="UP000462055"/>
    </source>
</evidence>
<keyword evidence="1" id="KW-0472">Membrane</keyword>
<dbReference type="EMBL" id="WBMS02000067">
    <property type="protein sequence ID" value="MWA07226.1"/>
    <property type="molecule type" value="Genomic_DNA"/>
</dbReference>
<dbReference type="GO" id="GO:0016747">
    <property type="term" value="F:acyltransferase activity, transferring groups other than amino-acyl groups"/>
    <property type="evidence" value="ECO:0007669"/>
    <property type="project" value="TreeGrafter"/>
</dbReference>
<dbReference type="InterPro" id="IPR000801">
    <property type="entry name" value="Esterase-like"/>
</dbReference>
<proteinExistence type="predicted"/>
<evidence type="ECO:0000313" key="2">
    <source>
        <dbReference type="EMBL" id="MWA07226.1"/>
    </source>
</evidence>
<organism evidence="2 3">
    <name type="scientific">Actinomadura physcomitrii</name>
    <dbReference type="NCBI Taxonomy" id="2650748"/>
    <lineage>
        <taxon>Bacteria</taxon>
        <taxon>Bacillati</taxon>
        <taxon>Actinomycetota</taxon>
        <taxon>Actinomycetes</taxon>
        <taxon>Streptosporangiales</taxon>
        <taxon>Thermomonosporaceae</taxon>
        <taxon>Actinomadura</taxon>
    </lineage>
</organism>
<keyword evidence="1" id="KW-1133">Transmembrane helix</keyword>
<feature type="transmembrane region" description="Helical" evidence="1">
    <location>
        <begin position="42"/>
        <end position="66"/>
    </location>
</feature>
<reference evidence="2" key="1">
    <citation type="submission" date="2019-12" db="EMBL/GenBank/DDBJ databases">
        <title>Actinomadura physcomitrii sp. nov., a novel actinomycete isolated from moss [Physcomitrium sphaericum (Ludw) Fuernr].</title>
        <authorList>
            <person name="Zhuang X."/>
        </authorList>
    </citation>
    <scope>NUCLEOTIDE SEQUENCE [LARGE SCALE GENOMIC DNA]</scope>
    <source>
        <strain evidence="2">LD22</strain>
    </source>
</reference>
<gene>
    <name evidence="2" type="ORF">F8568_044235</name>
</gene>
<keyword evidence="1" id="KW-0812">Transmembrane</keyword>
<dbReference type="SUPFAM" id="SSF53474">
    <property type="entry name" value="alpha/beta-Hydrolases"/>
    <property type="match status" value="1"/>
</dbReference>
<dbReference type="AlphaFoldDB" id="A0A6I4MXW5"/>
<dbReference type="Proteomes" id="UP000462055">
    <property type="component" value="Unassembled WGS sequence"/>
</dbReference>
<dbReference type="RefSeq" id="WP_151600128.1">
    <property type="nucleotide sequence ID" value="NZ_WBMS02000067.1"/>
</dbReference>